<feature type="chain" id="PRO_5032397685" description="YfiR family protein" evidence="1">
    <location>
        <begin position="23"/>
        <end position="169"/>
    </location>
</feature>
<name>A0A855XAS5_9BACT</name>
<feature type="signal peptide" evidence="1">
    <location>
        <begin position="1"/>
        <end position="22"/>
    </location>
</feature>
<organism evidence="2 3">
    <name type="scientific">candidate division GN15 bacterium</name>
    <dbReference type="NCBI Taxonomy" id="2072418"/>
    <lineage>
        <taxon>Bacteria</taxon>
        <taxon>candidate division GN15</taxon>
    </lineage>
</organism>
<evidence type="ECO:0000313" key="3">
    <source>
        <dbReference type="Proteomes" id="UP000250918"/>
    </source>
</evidence>
<reference evidence="2 3" key="1">
    <citation type="journal article" date="2018" name="ISME J.">
        <title>A methanotrophic archaeon couples anaerobic oxidation of methane to Fe(III) reduction.</title>
        <authorList>
            <person name="Cai C."/>
            <person name="Leu A.O."/>
            <person name="Xie G.J."/>
            <person name="Guo J."/>
            <person name="Feng Y."/>
            <person name="Zhao J.X."/>
            <person name="Tyson G.W."/>
            <person name="Yuan Z."/>
            <person name="Hu S."/>
        </authorList>
    </citation>
    <scope>NUCLEOTIDE SEQUENCE [LARGE SCALE GENOMIC DNA]</scope>
    <source>
        <strain evidence="2">FeB_12</strain>
    </source>
</reference>
<evidence type="ECO:0000313" key="2">
    <source>
        <dbReference type="EMBL" id="PWB75292.1"/>
    </source>
</evidence>
<dbReference type="Proteomes" id="UP000250918">
    <property type="component" value="Unassembled WGS sequence"/>
</dbReference>
<dbReference type="EMBL" id="PQAP01000011">
    <property type="protein sequence ID" value="PWB75292.1"/>
    <property type="molecule type" value="Genomic_DNA"/>
</dbReference>
<comment type="caution">
    <text evidence="2">The sequence shown here is derived from an EMBL/GenBank/DDBJ whole genome shotgun (WGS) entry which is preliminary data.</text>
</comment>
<proteinExistence type="predicted"/>
<accession>A0A855XAS5</accession>
<protein>
    <recommendedName>
        <fullName evidence="4">YfiR family protein</fullName>
    </recommendedName>
</protein>
<gene>
    <name evidence="2" type="ORF">C3F09_02725</name>
</gene>
<dbReference type="AlphaFoldDB" id="A0A855XAS5"/>
<evidence type="ECO:0008006" key="4">
    <source>
        <dbReference type="Google" id="ProtNLM"/>
    </source>
</evidence>
<sequence length="169" mass="16863">MTKVFSVLAAVVLVVAAGSVCAAKDAPPDVASALIIKLLALEKNLAAGSEVSIHVIGSPALAEAFSKAVGIPIGAAKLGKVTGGDILPPAKPSVVCLADAAKASMVTEYTRREKVASVTCAPKAVEAGIALGVGVGDDGKPEVLLNMAASKAEGLNWNPAILKVARTVE</sequence>
<keyword evidence="1" id="KW-0732">Signal</keyword>
<evidence type="ECO:0000256" key="1">
    <source>
        <dbReference type="SAM" id="SignalP"/>
    </source>
</evidence>